<accession>A0A7T2U8G1</accession>
<accession>A0A7U4PAN2</accession>
<keyword evidence="1" id="KW-0732">Signal</keyword>
<evidence type="ECO:0000313" key="4">
    <source>
        <dbReference type="EMBL" id="QPS47565.1"/>
    </source>
</evidence>
<evidence type="ECO:0000313" key="5">
    <source>
        <dbReference type="Proteomes" id="UP000594943"/>
    </source>
</evidence>
<gene>
    <name evidence="4" type="primary">bamE</name>
    <name evidence="4" type="ORF">I6G56_24415</name>
</gene>
<name>A0A7U4PAN2_9BURK</name>
<dbReference type="RefSeq" id="WP_006027606.1">
    <property type="nucleotide sequence ID" value="NZ_CP013382.1"/>
</dbReference>
<organism evidence="4 5">
    <name type="scientific">Burkholderia humptydooensis</name>
    <dbReference type="NCBI Taxonomy" id="430531"/>
    <lineage>
        <taxon>Bacteria</taxon>
        <taxon>Pseudomonadati</taxon>
        <taxon>Pseudomonadota</taxon>
        <taxon>Betaproteobacteria</taxon>
        <taxon>Burkholderiales</taxon>
        <taxon>Burkholderiaceae</taxon>
        <taxon>Burkholderia</taxon>
        <taxon>pseudomallei group</taxon>
    </lineage>
</organism>
<keyword evidence="2" id="KW-0472">Membrane</keyword>
<evidence type="ECO:0000259" key="3">
    <source>
        <dbReference type="Pfam" id="PF04355"/>
    </source>
</evidence>
<dbReference type="Proteomes" id="UP000594943">
    <property type="component" value="Chromosome 2"/>
</dbReference>
<protein>
    <submittedName>
        <fullName evidence="4">Outer membrane protein assembly factor BamE</fullName>
    </submittedName>
</protein>
<feature type="domain" description="Outer membrane protein assembly factor BamE" evidence="3">
    <location>
        <begin position="49"/>
        <end position="103"/>
    </location>
</feature>
<dbReference type="Pfam" id="PF04355">
    <property type="entry name" value="BamE"/>
    <property type="match status" value="1"/>
</dbReference>
<sequence>MPIQTTNRTVSALACPLAAALLMSGCSWFSGWFDSFSYARLPLPKAAAQPGATQTQIVKAGGNPASVWMMRNGTGVCYNYDLRHGNDHRTYYVVFDRRGVVSGHGFATCAEADRAGLLRGGGGARATRDEPRA</sequence>
<dbReference type="Gene3D" id="3.30.1450.10">
    <property type="match status" value="1"/>
</dbReference>
<reference evidence="4 5" key="1">
    <citation type="submission" date="2020-12" db="EMBL/GenBank/DDBJ databases">
        <title>FDA dAtabase for Regulatory Grade micrObial Sequences (FDA-ARGOS): Supporting development and validation of Infectious Disease Dx tests.</title>
        <authorList>
            <person name="Nelson B."/>
            <person name="Plummer A."/>
            <person name="Tallon L."/>
            <person name="Sadzewicz L."/>
            <person name="Zhao X."/>
            <person name="Boylan J."/>
            <person name="Ott S."/>
            <person name="Bowen H."/>
            <person name="Vavikolanu K."/>
            <person name="Mehta A."/>
            <person name="Aluvathingal J."/>
            <person name="Nadendla S."/>
            <person name="Myers T."/>
            <person name="Yan Y."/>
            <person name="Sichtig H."/>
        </authorList>
    </citation>
    <scope>NUCLEOTIDE SEQUENCE [LARGE SCALE GENOMIC DNA]</scope>
    <source>
        <strain evidence="4 5">FDAARGOS_899</strain>
    </source>
</reference>
<dbReference type="AlphaFoldDB" id="A0A7U4PAN2"/>
<evidence type="ECO:0000256" key="2">
    <source>
        <dbReference type="ARBA" id="ARBA00023136"/>
    </source>
</evidence>
<dbReference type="GO" id="GO:0019867">
    <property type="term" value="C:outer membrane"/>
    <property type="evidence" value="ECO:0007669"/>
    <property type="project" value="InterPro"/>
</dbReference>
<dbReference type="InterPro" id="IPR037873">
    <property type="entry name" value="BamE-like"/>
</dbReference>
<dbReference type="EMBL" id="CP065687">
    <property type="protein sequence ID" value="QPS47565.1"/>
    <property type="molecule type" value="Genomic_DNA"/>
</dbReference>
<evidence type="ECO:0000256" key="1">
    <source>
        <dbReference type="ARBA" id="ARBA00022729"/>
    </source>
</evidence>
<proteinExistence type="predicted"/>
<dbReference type="KEGG" id="bhg:I6G56_24415"/>
<dbReference type="InterPro" id="IPR007450">
    <property type="entry name" value="BamE_dom"/>
</dbReference>